<name>A0A0C2D6K4_9BACT</name>
<dbReference type="Proteomes" id="UP000031599">
    <property type="component" value="Unassembled WGS sequence"/>
</dbReference>
<reference evidence="1 2" key="1">
    <citation type="submission" date="2014-12" db="EMBL/GenBank/DDBJ databases">
        <title>Genome assembly of Enhygromyxa salina DSM 15201.</title>
        <authorList>
            <person name="Sharma G."/>
            <person name="Subramanian S."/>
        </authorList>
    </citation>
    <scope>NUCLEOTIDE SEQUENCE [LARGE SCALE GENOMIC DNA]</scope>
    <source>
        <strain evidence="1 2">DSM 15201</strain>
    </source>
</reference>
<dbReference type="EMBL" id="JMCC02000009">
    <property type="protein sequence ID" value="KIG18796.1"/>
    <property type="molecule type" value="Genomic_DNA"/>
</dbReference>
<dbReference type="AlphaFoldDB" id="A0A0C2D6K4"/>
<proteinExistence type="predicted"/>
<gene>
    <name evidence="1" type="ORF">DB30_07811</name>
</gene>
<evidence type="ECO:0000313" key="2">
    <source>
        <dbReference type="Proteomes" id="UP000031599"/>
    </source>
</evidence>
<evidence type="ECO:0000313" key="1">
    <source>
        <dbReference type="EMBL" id="KIG18796.1"/>
    </source>
</evidence>
<organism evidence="1 2">
    <name type="scientific">Enhygromyxa salina</name>
    <dbReference type="NCBI Taxonomy" id="215803"/>
    <lineage>
        <taxon>Bacteria</taxon>
        <taxon>Pseudomonadati</taxon>
        <taxon>Myxococcota</taxon>
        <taxon>Polyangia</taxon>
        <taxon>Nannocystales</taxon>
        <taxon>Nannocystaceae</taxon>
        <taxon>Enhygromyxa</taxon>
    </lineage>
</organism>
<protein>
    <submittedName>
        <fullName evidence="1">Uncharacterized protein</fullName>
    </submittedName>
</protein>
<comment type="caution">
    <text evidence="1">The sequence shown here is derived from an EMBL/GenBank/DDBJ whole genome shotgun (WGS) entry which is preliminary data.</text>
</comment>
<sequence>MAVVAILGIMATLAIVGYTKNVRNAHRTEVIGDLSNLSLRENGLMSVRGHYASTSTGEADTYPVAPNDLASKTGAIQWAIADEGYTRDAVAVGTPYFRAGGVEHGFDALSFMPENGRSFCAYGIISGDGSNGEFGDEPPVFPLASEVFPNDGIELDRFYARDWFYAFAKCDFDRDGVFWEFTTAHFSTKVSMGDTNFGE</sequence>
<accession>A0A0C2D6K4</accession>
<dbReference type="InterPro" id="IPR045584">
    <property type="entry name" value="Pilin-like"/>
</dbReference>
<dbReference type="Gene3D" id="3.30.700.10">
    <property type="entry name" value="Glycoprotein, Type 4 Pilin"/>
    <property type="match status" value="1"/>
</dbReference>
<dbReference type="SUPFAM" id="SSF54523">
    <property type="entry name" value="Pili subunits"/>
    <property type="match status" value="1"/>
</dbReference>